<evidence type="ECO:0000256" key="1">
    <source>
        <dbReference type="SAM" id="Phobius"/>
    </source>
</evidence>
<organism evidence="3 4">
    <name type="scientific">Roseinatronobacter bogoriensis subsp. barguzinensis</name>
    <dbReference type="NCBI Taxonomy" id="441209"/>
    <lineage>
        <taxon>Bacteria</taxon>
        <taxon>Pseudomonadati</taxon>
        <taxon>Pseudomonadota</taxon>
        <taxon>Alphaproteobacteria</taxon>
        <taxon>Rhodobacterales</taxon>
        <taxon>Paracoccaceae</taxon>
        <taxon>Roseinatronobacter</taxon>
    </lineage>
</organism>
<keyword evidence="1" id="KW-0472">Membrane</keyword>
<sequence>MVFKRRSPRNFRQSLVNLFIPGGGWGRSANYVMHRLRRLPDSPERIAKGIAAGVGVSCLPLFGLHFVAAASIAWALRGNILASLLATFFGNPFTFPLIVVSSMELGSFLLGRERSIKASEAMNAFGAIWGEFGRNFLAIFSSDPIVWEKLGKFGDDVFVPYMLGGSFIGLVCGVIAYFLSLPLIRAYRNRRLKKLQERFEQARKSDAKK</sequence>
<dbReference type="EMBL" id="CP024899">
    <property type="protein sequence ID" value="ATX65117.1"/>
    <property type="molecule type" value="Genomic_DNA"/>
</dbReference>
<dbReference type="PANTHER" id="PTHR40547">
    <property type="entry name" value="SLL0298 PROTEIN"/>
    <property type="match status" value="1"/>
</dbReference>
<dbReference type="AlphaFoldDB" id="A0A2K8K6N7"/>
<keyword evidence="1" id="KW-0812">Transmembrane</keyword>
<keyword evidence="1" id="KW-1133">Transmembrane helix</keyword>
<name>A0A2K8K6N7_9RHOB</name>
<dbReference type="Proteomes" id="UP000228948">
    <property type="component" value="Chromosome"/>
</dbReference>
<dbReference type="InterPro" id="IPR018639">
    <property type="entry name" value="DUF2062"/>
</dbReference>
<keyword evidence="4" id="KW-1185">Reference proteome</keyword>
<reference evidence="3 4" key="1">
    <citation type="submission" date="2017-11" db="EMBL/GenBank/DDBJ databases">
        <title>Revised Sequence and Annotation of the Rhodobaca barguzinensis strain alga05 Genome.</title>
        <authorList>
            <person name="Kopejtka K."/>
            <person name="Tomasch J.M."/>
            <person name="Bunk B."/>
            <person name="Koblizek M."/>
        </authorList>
    </citation>
    <scope>NUCLEOTIDE SEQUENCE [LARGE SCALE GENOMIC DNA]</scope>
    <source>
        <strain evidence="4">alga05</strain>
    </source>
</reference>
<dbReference type="STRING" id="441209.GCA_001870665_03562"/>
<dbReference type="Pfam" id="PF09835">
    <property type="entry name" value="DUF2062"/>
    <property type="match status" value="1"/>
</dbReference>
<feature type="domain" description="DUF2062" evidence="2">
    <location>
        <begin position="27"/>
        <end position="192"/>
    </location>
</feature>
<dbReference type="OrthoDB" id="7360463at2"/>
<gene>
    <name evidence="3" type="ORF">BG454_04140</name>
</gene>
<evidence type="ECO:0000313" key="3">
    <source>
        <dbReference type="EMBL" id="ATX65117.1"/>
    </source>
</evidence>
<protein>
    <submittedName>
        <fullName evidence="3">DUF2062 domain-containing protein</fullName>
    </submittedName>
</protein>
<feature type="transmembrane region" description="Helical" evidence="1">
    <location>
        <begin position="161"/>
        <end position="184"/>
    </location>
</feature>
<evidence type="ECO:0000313" key="4">
    <source>
        <dbReference type="Proteomes" id="UP000228948"/>
    </source>
</evidence>
<feature type="transmembrane region" description="Helical" evidence="1">
    <location>
        <begin position="121"/>
        <end position="141"/>
    </location>
</feature>
<dbReference type="KEGG" id="rbg:BG454_04140"/>
<accession>A0A2K8K6N7</accession>
<feature type="transmembrane region" description="Helical" evidence="1">
    <location>
        <begin position="46"/>
        <end position="74"/>
    </location>
</feature>
<proteinExistence type="predicted"/>
<dbReference type="PANTHER" id="PTHR40547:SF1">
    <property type="entry name" value="SLL0298 PROTEIN"/>
    <property type="match status" value="1"/>
</dbReference>
<evidence type="ECO:0000259" key="2">
    <source>
        <dbReference type="Pfam" id="PF09835"/>
    </source>
</evidence>